<reference evidence="2" key="1">
    <citation type="journal article" date="2020" name="Cell">
        <title>Large-Scale Comparative Analyses of Tick Genomes Elucidate Their Genetic Diversity and Vector Capacities.</title>
        <authorList>
            <consortium name="Tick Genome and Microbiome Consortium (TIGMIC)"/>
            <person name="Jia N."/>
            <person name="Wang J."/>
            <person name="Shi W."/>
            <person name="Du L."/>
            <person name="Sun Y."/>
            <person name="Zhan W."/>
            <person name="Jiang J.F."/>
            <person name="Wang Q."/>
            <person name="Zhang B."/>
            <person name="Ji P."/>
            <person name="Bell-Sakyi L."/>
            <person name="Cui X.M."/>
            <person name="Yuan T.T."/>
            <person name="Jiang B.G."/>
            <person name="Yang W.F."/>
            <person name="Lam T.T."/>
            <person name="Chang Q.C."/>
            <person name="Ding S.J."/>
            <person name="Wang X.J."/>
            <person name="Zhu J.G."/>
            <person name="Ruan X.D."/>
            <person name="Zhao L."/>
            <person name="Wei J.T."/>
            <person name="Ye R.Z."/>
            <person name="Que T.C."/>
            <person name="Du C.H."/>
            <person name="Zhou Y.H."/>
            <person name="Cheng J.X."/>
            <person name="Dai P.F."/>
            <person name="Guo W.B."/>
            <person name="Han X.H."/>
            <person name="Huang E.J."/>
            <person name="Li L.F."/>
            <person name="Wei W."/>
            <person name="Gao Y.C."/>
            <person name="Liu J.Z."/>
            <person name="Shao H.Z."/>
            <person name="Wang X."/>
            <person name="Wang C.C."/>
            <person name="Yang T.C."/>
            <person name="Huo Q.B."/>
            <person name="Li W."/>
            <person name="Chen H.Y."/>
            <person name="Chen S.E."/>
            <person name="Zhou L.G."/>
            <person name="Ni X.B."/>
            <person name="Tian J.H."/>
            <person name="Sheng Y."/>
            <person name="Liu T."/>
            <person name="Pan Y.S."/>
            <person name="Xia L.Y."/>
            <person name="Li J."/>
            <person name="Zhao F."/>
            <person name="Cao W.C."/>
        </authorList>
    </citation>
    <scope>NUCLEOTIDE SEQUENCE</scope>
    <source>
        <strain evidence="2">Rsan-2018</strain>
    </source>
</reference>
<gene>
    <name evidence="2" type="ORF">HPB52_018756</name>
</gene>
<sequence>MADQGSSSGDRAAGAGGVAASSGGVRPLKAALMAIFSLSLALAIALVVVFTVKNIHRPKFHGEFQAAHLFSWQRQRSGFIYTCTSEHCLKEGEQLQKHVAWTLDPCEDFYDYVCSSTKPASSVRRSAVRHFLREIHDVIDKYSRFRLASSALDSPTTVSSFYKACKTAHYNSVPEQMEQTLEFLKLSGKDAILEEGPRLAGQNSTGVPARARVRDEQGQRTVGNASCLGGPSRYDGDHIFDIPKAFSKKYVAIRQSSYRFRASGTQRQRSRHLPQEILGLWSESYQKMSEYESDHDR</sequence>
<dbReference type="VEuPathDB" id="VectorBase:RSAN_053374"/>
<dbReference type="SUPFAM" id="SSF55486">
    <property type="entry name" value="Metalloproteases ('zincins'), catalytic domain"/>
    <property type="match status" value="1"/>
</dbReference>
<feature type="transmembrane region" description="Helical" evidence="1">
    <location>
        <begin position="30"/>
        <end position="52"/>
    </location>
</feature>
<accession>A0A9D4PSG9</accession>
<reference evidence="2" key="2">
    <citation type="submission" date="2021-09" db="EMBL/GenBank/DDBJ databases">
        <authorList>
            <person name="Jia N."/>
            <person name="Wang J."/>
            <person name="Shi W."/>
            <person name="Du L."/>
            <person name="Sun Y."/>
            <person name="Zhan W."/>
            <person name="Jiang J."/>
            <person name="Wang Q."/>
            <person name="Zhang B."/>
            <person name="Ji P."/>
            <person name="Sakyi L.B."/>
            <person name="Cui X."/>
            <person name="Yuan T."/>
            <person name="Jiang B."/>
            <person name="Yang W."/>
            <person name="Lam T.T.-Y."/>
            <person name="Chang Q."/>
            <person name="Ding S."/>
            <person name="Wang X."/>
            <person name="Zhu J."/>
            <person name="Ruan X."/>
            <person name="Zhao L."/>
            <person name="Wei J."/>
            <person name="Que T."/>
            <person name="Du C."/>
            <person name="Cheng J."/>
            <person name="Dai P."/>
            <person name="Han X."/>
            <person name="Huang E."/>
            <person name="Gao Y."/>
            <person name="Liu J."/>
            <person name="Shao H."/>
            <person name="Ye R."/>
            <person name="Li L."/>
            <person name="Wei W."/>
            <person name="Wang X."/>
            <person name="Wang C."/>
            <person name="Huo Q."/>
            <person name="Li W."/>
            <person name="Guo W."/>
            <person name="Chen H."/>
            <person name="Chen S."/>
            <person name="Zhou L."/>
            <person name="Zhou L."/>
            <person name="Ni X."/>
            <person name="Tian J."/>
            <person name="Zhou Y."/>
            <person name="Sheng Y."/>
            <person name="Liu T."/>
            <person name="Pan Y."/>
            <person name="Xia L."/>
            <person name="Li J."/>
            <person name="Zhao F."/>
            <person name="Cao W."/>
        </authorList>
    </citation>
    <scope>NUCLEOTIDE SEQUENCE</scope>
    <source>
        <strain evidence="2">Rsan-2018</strain>
        <tissue evidence="2">Larvae</tissue>
    </source>
</reference>
<evidence type="ECO:0000313" key="3">
    <source>
        <dbReference type="Proteomes" id="UP000821837"/>
    </source>
</evidence>
<evidence type="ECO:0000313" key="2">
    <source>
        <dbReference type="EMBL" id="KAH7952108.1"/>
    </source>
</evidence>
<keyword evidence="1" id="KW-1133">Transmembrane helix</keyword>
<dbReference type="InterPro" id="IPR000718">
    <property type="entry name" value="Peptidase_M13"/>
</dbReference>
<dbReference type="AlphaFoldDB" id="A0A9D4PSG9"/>
<evidence type="ECO:0008006" key="4">
    <source>
        <dbReference type="Google" id="ProtNLM"/>
    </source>
</evidence>
<dbReference type="EMBL" id="JABSTV010001251">
    <property type="protein sequence ID" value="KAH7952108.1"/>
    <property type="molecule type" value="Genomic_DNA"/>
</dbReference>
<comment type="caution">
    <text evidence="2">The sequence shown here is derived from an EMBL/GenBank/DDBJ whole genome shotgun (WGS) entry which is preliminary data.</text>
</comment>
<dbReference type="InterPro" id="IPR024079">
    <property type="entry name" value="MetalloPept_cat_dom_sf"/>
</dbReference>
<name>A0A9D4PSG9_RHISA</name>
<proteinExistence type="predicted"/>
<dbReference type="Gene3D" id="3.40.390.10">
    <property type="entry name" value="Collagenase (Catalytic Domain)"/>
    <property type="match status" value="1"/>
</dbReference>
<dbReference type="Proteomes" id="UP000821837">
    <property type="component" value="Chromosome 5"/>
</dbReference>
<dbReference type="GO" id="GO:0006508">
    <property type="term" value="P:proteolysis"/>
    <property type="evidence" value="ECO:0007669"/>
    <property type="project" value="InterPro"/>
</dbReference>
<evidence type="ECO:0000256" key="1">
    <source>
        <dbReference type="SAM" id="Phobius"/>
    </source>
</evidence>
<keyword evidence="1" id="KW-0472">Membrane</keyword>
<keyword evidence="1" id="KW-0812">Transmembrane</keyword>
<organism evidence="2 3">
    <name type="scientific">Rhipicephalus sanguineus</name>
    <name type="common">Brown dog tick</name>
    <name type="synonym">Ixodes sanguineus</name>
    <dbReference type="NCBI Taxonomy" id="34632"/>
    <lineage>
        <taxon>Eukaryota</taxon>
        <taxon>Metazoa</taxon>
        <taxon>Ecdysozoa</taxon>
        <taxon>Arthropoda</taxon>
        <taxon>Chelicerata</taxon>
        <taxon>Arachnida</taxon>
        <taxon>Acari</taxon>
        <taxon>Parasitiformes</taxon>
        <taxon>Ixodida</taxon>
        <taxon>Ixodoidea</taxon>
        <taxon>Ixodidae</taxon>
        <taxon>Rhipicephalinae</taxon>
        <taxon>Rhipicephalus</taxon>
        <taxon>Rhipicephalus</taxon>
    </lineage>
</organism>
<dbReference type="PROSITE" id="PS51885">
    <property type="entry name" value="NEPRILYSIN"/>
    <property type="match status" value="1"/>
</dbReference>
<keyword evidence="3" id="KW-1185">Reference proteome</keyword>
<protein>
    <recommendedName>
        <fullName evidence="4">Peptidase M13 N-terminal domain-containing protein</fullName>
    </recommendedName>
</protein>
<dbReference type="GO" id="GO:0004222">
    <property type="term" value="F:metalloendopeptidase activity"/>
    <property type="evidence" value="ECO:0007669"/>
    <property type="project" value="InterPro"/>
</dbReference>